<gene>
    <name evidence="3" type="ORF">RN001_006269</name>
</gene>
<keyword evidence="4" id="KW-1185">Reference proteome</keyword>
<accession>A0AAN7Q8Q2</accession>
<name>A0AAN7Q8Q2_9COLE</name>
<reference evidence="4" key="1">
    <citation type="submission" date="2023-01" db="EMBL/GenBank/DDBJ databases">
        <title>Key to firefly adult light organ development and bioluminescence: homeobox transcription factors regulate luciferase expression and transportation to peroxisome.</title>
        <authorList>
            <person name="Fu X."/>
        </authorList>
    </citation>
    <scope>NUCLEOTIDE SEQUENCE [LARGE SCALE GENOMIC DNA]</scope>
</reference>
<feature type="transmembrane region" description="Helical" evidence="2">
    <location>
        <begin position="44"/>
        <end position="67"/>
    </location>
</feature>
<evidence type="ECO:0000256" key="1">
    <source>
        <dbReference type="SAM" id="MobiDB-lite"/>
    </source>
</evidence>
<comment type="caution">
    <text evidence="3">The sequence shown here is derived from an EMBL/GenBank/DDBJ whole genome shotgun (WGS) entry which is preliminary data.</text>
</comment>
<sequence>MDNTKRNTERRGSILLLTVTIIIVIIIVVIGICVGVLTEGNTRKIVLFVLLILLILTGIGSCIFVEYQRKQAIKKRDRCAELWLRATLNEQRQAVQPSAPPLSARTSWALTAPWRHGHKSRNYSPGSTLPPYPSPSINSA</sequence>
<keyword evidence="2" id="KW-0472">Membrane</keyword>
<dbReference type="AlphaFoldDB" id="A0AAN7Q8Q2"/>
<dbReference type="EMBL" id="JARPUR010000002">
    <property type="protein sequence ID" value="KAK4882950.1"/>
    <property type="molecule type" value="Genomic_DNA"/>
</dbReference>
<evidence type="ECO:0000313" key="4">
    <source>
        <dbReference type="Proteomes" id="UP001353858"/>
    </source>
</evidence>
<organism evidence="3 4">
    <name type="scientific">Aquatica leii</name>
    <dbReference type="NCBI Taxonomy" id="1421715"/>
    <lineage>
        <taxon>Eukaryota</taxon>
        <taxon>Metazoa</taxon>
        <taxon>Ecdysozoa</taxon>
        <taxon>Arthropoda</taxon>
        <taxon>Hexapoda</taxon>
        <taxon>Insecta</taxon>
        <taxon>Pterygota</taxon>
        <taxon>Neoptera</taxon>
        <taxon>Endopterygota</taxon>
        <taxon>Coleoptera</taxon>
        <taxon>Polyphaga</taxon>
        <taxon>Elateriformia</taxon>
        <taxon>Elateroidea</taxon>
        <taxon>Lampyridae</taxon>
        <taxon>Luciolinae</taxon>
        <taxon>Aquatica</taxon>
    </lineage>
</organism>
<evidence type="ECO:0000313" key="3">
    <source>
        <dbReference type="EMBL" id="KAK4882950.1"/>
    </source>
</evidence>
<proteinExistence type="predicted"/>
<keyword evidence="2" id="KW-0812">Transmembrane</keyword>
<protein>
    <submittedName>
        <fullName evidence="3">Uncharacterized protein</fullName>
    </submittedName>
</protein>
<dbReference type="Proteomes" id="UP001353858">
    <property type="component" value="Unassembled WGS sequence"/>
</dbReference>
<keyword evidence="2" id="KW-1133">Transmembrane helix</keyword>
<feature type="transmembrane region" description="Helical" evidence="2">
    <location>
        <begin position="12"/>
        <end position="38"/>
    </location>
</feature>
<feature type="region of interest" description="Disordered" evidence="1">
    <location>
        <begin position="116"/>
        <end position="140"/>
    </location>
</feature>
<evidence type="ECO:0000256" key="2">
    <source>
        <dbReference type="SAM" id="Phobius"/>
    </source>
</evidence>